<organism evidence="3 4">
    <name type="scientific">Angomonas deanei</name>
    <dbReference type="NCBI Taxonomy" id="59799"/>
    <lineage>
        <taxon>Eukaryota</taxon>
        <taxon>Discoba</taxon>
        <taxon>Euglenozoa</taxon>
        <taxon>Kinetoplastea</taxon>
        <taxon>Metakinetoplastina</taxon>
        <taxon>Trypanosomatida</taxon>
        <taxon>Trypanosomatidae</taxon>
        <taxon>Strigomonadinae</taxon>
        <taxon>Angomonas</taxon>
    </lineage>
</organism>
<keyword evidence="4" id="KW-1185">Reference proteome</keyword>
<dbReference type="VEuPathDB" id="TriTrypDB:ADEAN_000588700"/>
<dbReference type="Pfam" id="PF25805">
    <property type="entry name" value="IQUB"/>
    <property type="match status" value="1"/>
</dbReference>
<feature type="compositionally biased region" description="Polar residues" evidence="1">
    <location>
        <begin position="576"/>
        <end position="586"/>
    </location>
</feature>
<name>A0A7G2CFV4_9TRYP</name>
<proteinExistence type="predicted"/>
<protein>
    <recommendedName>
        <fullName evidence="2">IQ motif and ubiquitin-like domain-containing protein</fullName>
    </recommendedName>
</protein>
<feature type="region of interest" description="Disordered" evidence="1">
    <location>
        <begin position="560"/>
        <end position="586"/>
    </location>
</feature>
<dbReference type="InterPro" id="IPR057887">
    <property type="entry name" value="IQUB_helical"/>
</dbReference>
<dbReference type="PANTHER" id="PTHR21074">
    <property type="entry name" value="IQ AND UBIQUITIN-LIKE DOMAIN-CONTAINING PROTEIN"/>
    <property type="match status" value="1"/>
</dbReference>
<dbReference type="AlphaFoldDB" id="A0A7G2CFV4"/>
<dbReference type="PANTHER" id="PTHR21074:SF0">
    <property type="entry name" value="IQ AND UBIQUITIN-LIKE DOMAIN-CONTAINING PROTEIN"/>
    <property type="match status" value="1"/>
</dbReference>
<accession>A0A7G2CFV4</accession>
<gene>
    <name evidence="3" type="ORF">ADEAN_000588700</name>
</gene>
<dbReference type="Proteomes" id="UP000515908">
    <property type="component" value="Chromosome 11"/>
</dbReference>
<evidence type="ECO:0000313" key="3">
    <source>
        <dbReference type="EMBL" id="CAD2218399.1"/>
    </source>
</evidence>
<evidence type="ECO:0000259" key="2">
    <source>
        <dbReference type="Pfam" id="PF25805"/>
    </source>
</evidence>
<feature type="domain" description="IQ motif and ubiquitin-like" evidence="2">
    <location>
        <begin position="424"/>
        <end position="552"/>
    </location>
</feature>
<evidence type="ECO:0000256" key="1">
    <source>
        <dbReference type="SAM" id="MobiDB-lite"/>
    </source>
</evidence>
<evidence type="ECO:0000313" key="4">
    <source>
        <dbReference type="Proteomes" id="UP000515908"/>
    </source>
</evidence>
<sequence>MRFRVRLTVPVYAKEQDGNTSGAWSLIAKDLFETVATFLKVHPESFHLYKNSTERIRFMSILFIDRDVSTESAEAVTSEPLWVTLVFPPPTVSGKTEFAFDRRPEEEEDALPPQDLEEVDSLTMEEMLSRVPAHLAQVGPDEQLVKCIRVRTEKPYIHPNTLVEARLKHGLTYDQVIQSINHAAADDAESAIVAIIRSIAPGGKAFLGGYRDKNDHSRQFLHASTQLFMKNLNYSPFGDRRNAPQDICSRQTQTYGTSRSCQTLREYSSQTPRTDLLLDDTESVTVRARPYFTAEMLRELRTAKAIILQKMYRQWKARGIRRSLEEAEMEKQRRAAARQRAEEAGKMDAAQREQLRLSEPRTVKDFEALKEQIIKWREEESAAIRGNSSLSEEEKRLAQLALTKQELKLLQEVESRRRLTLLDRNDRKFDRTMDAMSSARNWGTVKVETQETQRAGELRDLYRALSDRTLVQNARLDVLLHVKWTVKEFENSLTQELTQLIDREADLLQRGRREASLDGLRTRIQNLFKQFIEDPEYNPMMAQYTKTATGRAKVRQMWEKSEGGGMTSSTRGGSTYLKSGNSTKRN</sequence>
<dbReference type="InterPro" id="IPR037695">
    <property type="entry name" value="IQUB"/>
</dbReference>
<dbReference type="EMBL" id="LR877155">
    <property type="protein sequence ID" value="CAD2218399.1"/>
    <property type="molecule type" value="Genomic_DNA"/>
</dbReference>
<reference evidence="3 4" key="1">
    <citation type="submission" date="2020-08" db="EMBL/GenBank/DDBJ databases">
        <authorList>
            <person name="Newling K."/>
            <person name="Davey J."/>
            <person name="Forrester S."/>
        </authorList>
    </citation>
    <scope>NUCLEOTIDE SEQUENCE [LARGE SCALE GENOMIC DNA]</scope>
    <source>
        <strain evidence="4">Crithidia deanei Carvalho (ATCC PRA-265)</strain>
    </source>
</reference>